<dbReference type="AlphaFoldDB" id="A0A120A2M3"/>
<evidence type="ECO:0000256" key="3">
    <source>
        <dbReference type="ARBA" id="ARBA00023172"/>
    </source>
</evidence>
<dbReference type="Proteomes" id="UP000448877">
    <property type="component" value="Unassembled WGS sequence"/>
</dbReference>
<dbReference type="GeneID" id="66308332"/>
<dbReference type="InterPro" id="IPR013762">
    <property type="entry name" value="Integrase-like_cat_sf"/>
</dbReference>
<evidence type="ECO:0000259" key="5">
    <source>
        <dbReference type="PROSITE" id="PS51900"/>
    </source>
</evidence>
<evidence type="ECO:0000256" key="1">
    <source>
        <dbReference type="ARBA" id="ARBA00022908"/>
    </source>
</evidence>
<evidence type="ECO:0000313" key="7">
    <source>
        <dbReference type="Proteomes" id="UP000448877"/>
    </source>
</evidence>
<reference evidence="6 7" key="1">
    <citation type="journal article" date="2019" name="Nat. Med.">
        <title>A library of human gut bacterial isolates paired with longitudinal multiomics data enables mechanistic microbiome research.</title>
        <authorList>
            <person name="Poyet M."/>
            <person name="Groussin M."/>
            <person name="Gibbons S.M."/>
            <person name="Avila-Pacheco J."/>
            <person name="Jiang X."/>
            <person name="Kearney S.M."/>
            <person name="Perrotta A.R."/>
            <person name="Berdy B."/>
            <person name="Zhao S."/>
            <person name="Lieberman T.D."/>
            <person name="Swanson P.K."/>
            <person name="Smith M."/>
            <person name="Roesemann S."/>
            <person name="Alexander J.E."/>
            <person name="Rich S.A."/>
            <person name="Livny J."/>
            <person name="Vlamakis H."/>
            <person name="Clish C."/>
            <person name="Bullock K."/>
            <person name="Deik A."/>
            <person name="Scott J."/>
            <person name="Pierce K.A."/>
            <person name="Xavier R.J."/>
            <person name="Alm E.J."/>
        </authorList>
    </citation>
    <scope>NUCLEOTIDE SEQUENCE [LARGE SCALE GENOMIC DNA]</scope>
    <source>
        <strain evidence="6 7">BIOML-A6</strain>
    </source>
</reference>
<dbReference type="GO" id="GO:0015074">
    <property type="term" value="P:DNA integration"/>
    <property type="evidence" value="ECO:0007669"/>
    <property type="project" value="UniProtKB-KW"/>
</dbReference>
<dbReference type="SUPFAM" id="SSF56349">
    <property type="entry name" value="DNA breaking-rejoining enzymes"/>
    <property type="match status" value="1"/>
</dbReference>
<dbReference type="InterPro" id="IPR025269">
    <property type="entry name" value="SAM-like_dom"/>
</dbReference>
<evidence type="ECO:0000313" key="6">
    <source>
        <dbReference type="EMBL" id="KAA5414447.1"/>
    </source>
</evidence>
<dbReference type="RefSeq" id="WP_060408086.1">
    <property type="nucleotide sequence ID" value="NZ_CABMLT010000013.1"/>
</dbReference>
<keyword evidence="3" id="KW-0233">DNA recombination</keyword>
<name>A0A120A2M3_9BACE</name>
<organism evidence="6 7">
    <name type="scientific">Bacteroides cellulosilyticus</name>
    <dbReference type="NCBI Taxonomy" id="246787"/>
    <lineage>
        <taxon>Bacteria</taxon>
        <taxon>Pseudomonadati</taxon>
        <taxon>Bacteroidota</taxon>
        <taxon>Bacteroidia</taxon>
        <taxon>Bacteroidales</taxon>
        <taxon>Bacteroidaceae</taxon>
        <taxon>Bacteroides</taxon>
    </lineage>
</organism>
<gene>
    <name evidence="6" type="ORF">F2Y81_20395</name>
</gene>
<dbReference type="GO" id="GO:0003677">
    <property type="term" value="F:DNA binding"/>
    <property type="evidence" value="ECO:0007669"/>
    <property type="project" value="UniProtKB-UniRule"/>
</dbReference>
<dbReference type="InterPro" id="IPR010998">
    <property type="entry name" value="Integrase_recombinase_N"/>
</dbReference>
<dbReference type="EMBL" id="VVYV01000041">
    <property type="protein sequence ID" value="KAA5414447.1"/>
    <property type="molecule type" value="Genomic_DNA"/>
</dbReference>
<dbReference type="GO" id="GO:0006310">
    <property type="term" value="P:DNA recombination"/>
    <property type="evidence" value="ECO:0007669"/>
    <property type="project" value="UniProtKB-KW"/>
</dbReference>
<dbReference type="Gene3D" id="1.10.150.130">
    <property type="match status" value="1"/>
</dbReference>
<dbReference type="Gene3D" id="1.10.443.10">
    <property type="entry name" value="Intergrase catalytic core"/>
    <property type="match status" value="1"/>
</dbReference>
<dbReference type="InterPro" id="IPR044068">
    <property type="entry name" value="CB"/>
</dbReference>
<dbReference type="PROSITE" id="PS51900">
    <property type="entry name" value="CB"/>
    <property type="match status" value="1"/>
</dbReference>
<feature type="domain" description="Core-binding (CB)" evidence="5">
    <location>
        <begin position="103"/>
        <end position="186"/>
    </location>
</feature>
<dbReference type="InterPro" id="IPR011010">
    <property type="entry name" value="DNA_brk_join_enz"/>
</dbReference>
<evidence type="ECO:0000256" key="2">
    <source>
        <dbReference type="ARBA" id="ARBA00023125"/>
    </source>
</evidence>
<sequence length="397" mass="46811">MATIKLVILPHAVLKDGTHRIRIAINHRRETRYIPTRYKVDSLTQFRDGQVINHSEAHTLNIKLRNLLNDYEERLYNISSLHLYSCTQLKELLHNGANTDRPLTFQSVATEYIEELKQDKRDNYATLLERNSRYFTTFCKGDILLSSITPYIIQNYVRYLKKNYRMNDTTIDMFISRTRTIINRAKRHNLVHYDVDPISVHKIQAPPERELDITVQEIKTIRDSTPGIRKLVAARDLFMLSYYLGGVNLIDLLSYDFRNASRFEYIRTKSRNTKMGDKRISLTIPPEAEPIIKRWINRNTGKLDFGYNFSYSNFSRYMNRSIKSLAQSLHIKSKVTYYSARKSFVQHGFELGISLEILEYCIGQSMKKNRPIFNYLRIMRDHADKAIRKILDNLKQH</sequence>
<proteinExistence type="predicted"/>
<evidence type="ECO:0000256" key="4">
    <source>
        <dbReference type="PROSITE-ProRule" id="PRU01248"/>
    </source>
</evidence>
<keyword evidence="2 4" id="KW-0238">DNA-binding</keyword>
<dbReference type="Pfam" id="PF13102">
    <property type="entry name" value="Phage_int_SAM_5"/>
    <property type="match status" value="1"/>
</dbReference>
<protein>
    <submittedName>
        <fullName evidence="6">Site-specific integrase</fullName>
    </submittedName>
</protein>
<accession>A0A120A2M3</accession>
<comment type="caution">
    <text evidence="6">The sequence shown here is derived from an EMBL/GenBank/DDBJ whole genome shotgun (WGS) entry which is preliminary data.</text>
</comment>
<keyword evidence="1" id="KW-0229">DNA integration</keyword>